<gene>
    <name evidence="1" type="ORF">D9T17_00740</name>
</gene>
<name>A0A3N2RPR3_LYSEN</name>
<dbReference type="AlphaFoldDB" id="A0A3N2RPR3"/>
<dbReference type="RefSeq" id="WP_123645605.1">
    <property type="nucleotide sequence ID" value="NZ_RCTY01000001.1"/>
</dbReference>
<evidence type="ECO:0000313" key="1">
    <source>
        <dbReference type="EMBL" id="ROU09389.1"/>
    </source>
</evidence>
<dbReference type="Proteomes" id="UP000275910">
    <property type="component" value="Unassembled WGS sequence"/>
</dbReference>
<dbReference type="EMBL" id="RCTY01000001">
    <property type="protein sequence ID" value="ROU09389.1"/>
    <property type="molecule type" value="Genomic_DNA"/>
</dbReference>
<sequence length="168" mass="17712">MESFIAAAALAACGCSQAKLPAAAPAPKPVASPAAQAQAPVSFEQAVAGFARCELPGLYIDLETGQPASPYFAQHGLAPCETTDKLTTYCLKERFHGLPVAKLAIPNTTFPVFALYFDADLATARKTLNHSLGSQFKASRKSRDGVAPELLADPQDGKKSILVCTKEF</sequence>
<comment type="caution">
    <text evidence="1">The sequence shown here is derived from an EMBL/GenBank/DDBJ whole genome shotgun (WGS) entry which is preliminary data.</text>
</comment>
<evidence type="ECO:0000313" key="2">
    <source>
        <dbReference type="Proteomes" id="UP000275910"/>
    </source>
</evidence>
<protein>
    <submittedName>
        <fullName evidence="1">Uncharacterized protein</fullName>
    </submittedName>
</protein>
<accession>A0A3N2RPR3</accession>
<reference evidence="1 2" key="1">
    <citation type="submission" date="2018-10" db="EMBL/GenBank/DDBJ databases">
        <title>The genome of Lysobacter enzymogenes OH11.</title>
        <authorList>
            <person name="Liu F."/>
            <person name="Zhao Y."/>
            <person name="Qian G."/>
            <person name="Chen Y."/>
            <person name="Xu H."/>
        </authorList>
    </citation>
    <scope>NUCLEOTIDE SEQUENCE [LARGE SCALE GENOMIC DNA]</scope>
    <source>
        <strain evidence="1 2">OH11</strain>
    </source>
</reference>
<organism evidence="1 2">
    <name type="scientific">Lysobacter enzymogenes</name>
    <dbReference type="NCBI Taxonomy" id="69"/>
    <lineage>
        <taxon>Bacteria</taxon>
        <taxon>Pseudomonadati</taxon>
        <taxon>Pseudomonadota</taxon>
        <taxon>Gammaproteobacteria</taxon>
        <taxon>Lysobacterales</taxon>
        <taxon>Lysobacteraceae</taxon>
        <taxon>Lysobacter</taxon>
    </lineage>
</organism>
<proteinExistence type="predicted"/>